<organism evidence="1 2">
    <name type="scientific">Syphacia muris</name>
    <dbReference type="NCBI Taxonomy" id="451379"/>
    <lineage>
        <taxon>Eukaryota</taxon>
        <taxon>Metazoa</taxon>
        <taxon>Ecdysozoa</taxon>
        <taxon>Nematoda</taxon>
        <taxon>Chromadorea</taxon>
        <taxon>Rhabditida</taxon>
        <taxon>Spirurina</taxon>
        <taxon>Oxyuridomorpha</taxon>
        <taxon>Oxyuroidea</taxon>
        <taxon>Oxyuridae</taxon>
        <taxon>Syphacia</taxon>
    </lineage>
</organism>
<keyword evidence="1" id="KW-1185">Reference proteome</keyword>
<evidence type="ECO:0000313" key="1">
    <source>
        <dbReference type="Proteomes" id="UP000046393"/>
    </source>
</evidence>
<sequence length="123" mass="14023">MSGKREATREDARRILRNGILDMNVARLIQMSQFGLMGNIELHNGFALVNNIFNHIDFNEDTRCIAFSVREADMGDNNYGSISFCVDSIMDISGCDDKDNPEEYLNVNIRLQDNTAIRIKIVY</sequence>
<accession>A0A0N5AD04</accession>
<name>A0A0N5AD04_9BILA</name>
<reference evidence="2" key="1">
    <citation type="submission" date="2017-02" db="UniProtKB">
        <authorList>
            <consortium name="WormBaseParasite"/>
        </authorList>
    </citation>
    <scope>IDENTIFICATION</scope>
</reference>
<evidence type="ECO:0000313" key="2">
    <source>
        <dbReference type="WBParaSite" id="SMUV_0000203401-mRNA-1"/>
    </source>
</evidence>
<dbReference type="AlphaFoldDB" id="A0A0N5AD04"/>
<dbReference type="Proteomes" id="UP000046393">
    <property type="component" value="Unplaced"/>
</dbReference>
<protein>
    <submittedName>
        <fullName evidence="2">Type III secretion system protein</fullName>
    </submittedName>
</protein>
<dbReference type="WBParaSite" id="SMUV_0000203401-mRNA-1">
    <property type="protein sequence ID" value="SMUV_0000203401-mRNA-1"/>
    <property type="gene ID" value="SMUV_0000203401"/>
</dbReference>
<proteinExistence type="predicted"/>